<protein>
    <submittedName>
        <fullName evidence="2">Uncharacterized protein</fullName>
    </submittedName>
</protein>
<proteinExistence type="predicted"/>
<keyword evidence="1" id="KW-1185">Reference proteome</keyword>
<dbReference type="Proteomes" id="UP000887569">
    <property type="component" value="Unplaced"/>
</dbReference>
<sequence length="47" mass="5826">LNESYKVISERYRCSSITLILFYILMEKIRLQLFYNFFCTNEVMNDY</sequence>
<accession>A0A915AYZ0</accession>
<organism evidence="1 2">
    <name type="scientific">Parascaris univalens</name>
    <name type="common">Nematode worm</name>
    <dbReference type="NCBI Taxonomy" id="6257"/>
    <lineage>
        <taxon>Eukaryota</taxon>
        <taxon>Metazoa</taxon>
        <taxon>Ecdysozoa</taxon>
        <taxon>Nematoda</taxon>
        <taxon>Chromadorea</taxon>
        <taxon>Rhabditida</taxon>
        <taxon>Spirurina</taxon>
        <taxon>Ascaridomorpha</taxon>
        <taxon>Ascaridoidea</taxon>
        <taxon>Ascarididae</taxon>
        <taxon>Parascaris</taxon>
    </lineage>
</organism>
<reference evidence="2" key="1">
    <citation type="submission" date="2022-11" db="UniProtKB">
        <authorList>
            <consortium name="WormBaseParasite"/>
        </authorList>
    </citation>
    <scope>IDENTIFICATION</scope>
</reference>
<evidence type="ECO:0000313" key="1">
    <source>
        <dbReference type="Proteomes" id="UP000887569"/>
    </source>
</evidence>
<name>A0A915AYZ0_PARUN</name>
<dbReference type="AlphaFoldDB" id="A0A915AYZ0"/>
<evidence type="ECO:0000313" key="2">
    <source>
        <dbReference type="WBParaSite" id="PgR018_g036_t06"/>
    </source>
</evidence>
<dbReference type="WBParaSite" id="PgR018_g036_t06">
    <property type="protein sequence ID" value="PgR018_g036_t06"/>
    <property type="gene ID" value="PgR018_g036"/>
</dbReference>